<sequence length="663" mass="72254">MRLPWTAFLAPSSAALQFACKTLFAAGLSLWLAYRFDLEQPAWACMTVIVVSQPLSGMVVAKGLFRLLGTLVGTSMAVVLMALFAQTPWLFLVALSLWLALCTAASTLLRNHVAYGFVLAGYTAAIICLPSIAQPLDVFDHAIARCTEICLGLLVGSAVHALLWPQRVEANLFAEATKTWRQAVTAARAELAGTENAVQGLLALLGQMVAIDSQRDHAWFEGYRGRQRARALRLLSRDLLSVLRTARGAARQVRNLEESQRPLVQPWLDAVLATLNEPDREPLEALTYRLREAVAAEPLDSDQRYLLTRLAILLDKIAAARQSLESVDTTRLEAAAPSALAHHRDVQTALLYGLRSALALLGLGLFWMGSAWPAGPGAMLIAGVVCSLFANRDNAFAVGLGFLRGIFYACLVAIPLSQLLMPQADSFPLLCLVLGGPLFFATLGMAGPLAGRGTATAFALFLLSLTVPRNEVMTELDTLLNKELGLLIGVGWAVLMFRLFTLSAPRRTTKRILEATLYDLQRLTSLPLRNAEPWFGGRMADRLLLLARHVDLLPSHERHRWALGLLALDLGNELLHLRACLARAKGELRSAQEALLGRFAESLAEGVDGLQPNRLDDAGERLRHALIEAADGESNRLAWSAVGQLQQTWRSFCLEREASSVSA</sequence>
<name>A0AAJ2EUL7_9PSED</name>
<feature type="transmembrane region" description="Helical" evidence="7">
    <location>
        <begin position="427"/>
        <end position="446"/>
    </location>
</feature>
<feature type="transmembrane region" description="Helical" evidence="7">
    <location>
        <begin position="402"/>
        <end position="421"/>
    </location>
</feature>
<keyword evidence="2" id="KW-0813">Transport</keyword>
<keyword evidence="5 7" id="KW-1133">Transmembrane helix</keyword>
<keyword evidence="3" id="KW-1003">Cell membrane</keyword>
<organism evidence="8 9">
    <name type="scientific">Pseudomonas oryzihabitans</name>
    <dbReference type="NCBI Taxonomy" id="47885"/>
    <lineage>
        <taxon>Bacteria</taxon>
        <taxon>Pseudomonadati</taxon>
        <taxon>Pseudomonadota</taxon>
        <taxon>Gammaproteobacteria</taxon>
        <taxon>Pseudomonadales</taxon>
        <taxon>Pseudomonadaceae</taxon>
        <taxon>Pseudomonas</taxon>
    </lineage>
</organism>
<dbReference type="PANTHER" id="PTHR30509">
    <property type="entry name" value="P-HYDROXYBENZOIC ACID EFFLUX PUMP SUBUNIT-RELATED"/>
    <property type="match status" value="1"/>
</dbReference>
<dbReference type="RefSeq" id="WP_309754713.1">
    <property type="nucleotide sequence ID" value="NZ_JAVJAF010000001.1"/>
</dbReference>
<protein>
    <submittedName>
        <fullName evidence="8">Membrane protein YccC</fullName>
    </submittedName>
</protein>
<evidence type="ECO:0000256" key="2">
    <source>
        <dbReference type="ARBA" id="ARBA00022448"/>
    </source>
</evidence>
<dbReference type="Proteomes" id="UP001268036">
    <property type="component" value="Unassembled WGS sequence"/>
</dbReference>
<accession>A0AAJ2EUL7</accession>
<evidence type="ECO:0000313" key="9">
    <source>
        <dbReference type="Proteomes" id="UP001268036"/>
    </source>
</evidence>
<feature type="transmembrane region" description="Helical" evidence="7">
    <location>
        <begin position="142"/>
        <end position="163"/>
    </location>
</feature>
<comment type="subcellular location">
    <subcellularLocation>
        <location evidence="1">Cell membrane</location>
        <topology evidence="1">Multi-pass membrane protein</topology>
    </subcellularLocation>
</comment>
<proteinExistence type="predicted"/>
<dbReference type="InterPro" id="IPR006726">
    <property type="entry name" value="PHBA_efflux_AaeB/fusaric-R"/>
</dbReference>
<dbReference type="Pfam" id="PF04632">
    <property type="entry name" value="FUSC"/>
    <property type="match status" value="1"/>
</dbReference>
<feature type="transmembrane region" description="Helical" evidence="7">
    <location>
        <begin position="116"/>
        <end position="136"/>
    </location>
</feature>
<evidence type="ECO:0000256" key="7">
    <source>
        <dbReference type="SAM" id="Phobius"/>
    </source>
</evidence>
<reference evidence="8" key="1">
    <citation type="submission" date="2023-08" db="EMBL/GenBank/DDBJ databases">
        <title>Functional and genomic diversity of the sorghum phyllosphere microbiome.</title>
        <authorList>
            <person name="Shade A."/>
        </authorList>
    </citation>
    <scope>NUCLEOTIDE SEQUENCE</scope>
    <source>
        <strain evidence="8">SORGH_AS_0201</strain>
    </source>
</reference>
<feature type="transmembrane region" description="Helical" evidence="7">
    <location>
        <begin position="67"/>
        <end position="84"/>
    </location>
</feature>
<feature type="transmembrane region" description="Helical" evidence="7">
    <location>
        <begin position="484"/>
        <end position="501"/>
    </location>
</feature>
<comment type="caution">
    <text evidence="8">The sequence shown here is derived from an EMBL/GenBank/DDBJ whole genome shotgun (WGS) entry which is preliminary data.</text>
</comment>
<dbReference type="GO" id="GO:0022857">
    <property type="term" value="F:transmembrane transporter activity"/>
    <property type="evidence" value="ECO:0007669"/>
    <property type="project" value="InterPro"/>
</dbReference>
<dbReference type="EMBL" id="JAVJAF010000001">
    <property type="protein sequence ID" value="MDR6232737.1"/>
    <property type="molecule type" value="Genomic_DNA"/>
</dbReference>
<evidence type="ECO:0000256" key="5">
    <source>
        <dbReference type="ARBA" id="ARBA00022989"/>
    </source>
</evidence>
<feature type="transmembrane region" description="Helical" evidence="7">
    <location>
        <begin position="349"/>
        <end position="368"/>
    </location>
</feature>
<dbReference type="PANTHER" id="PTHR30509:SF9">
    <property type="entry name" value="MULTIDRUG RESISTANCE PROTEIN MDTO"/>
    <property type="match status" value="1"/>
</dbReference>
<gene>
    <name evidence="8" type="ORF">QE440_000478</name>
</gene>
<dbReference type="GO" id="GO:0005886">
    <property type="term" value="C:plasma membrane"/>
    <property type="evidence" value="ECO:0007669"/>
    <property type="project" value="UniProtKB-SubCell"/>
</dbReference>
<dbReference type="AlphaFoldDB" id="A0AAJ2EUL7"/>
<evidence type="ECO:0000256" key="3">
    <source>
        <dbReference type="ARBA" id="ARBA00022475"/>
    </source>
</evidence>
<evidence type="ECO:0000256" key="1">
    <source>
        <dbReference type="ARBA" id="ARBA00004651"/>
    </source>
</evidence>
<keyword evidence="4 7" id="KW-0812">Transmembrane</keyword>
<evidence type="ECO:0000256" key="6">
    <source>
        <dbReference type="ARBA" id="ARBA00023136"/>
    </source>
</evidence>
<evidence type="ECO:0000256" key="4">
    <source>
        <dbReference type="ARBA" id="ARBA00022692"/>
    </source>
</evidence>
<feature type="transmembrane region" description="Helical" evidence="7">
    <location>
        <begin position="90"/>
        <end position="109"/>
    </location>
</feature>
<keyword evidence="6 7" id="KW-0472">Membrane</keyword>
<evidence type="ECO:0000313" key="8">
    <source>
        <dbReference type="EMBL" id="MDR6232737.1"/>
    </source>
</evidence>